<evidence type="ECO:0000259" key="1">
    <source>
        <dbReference type="Pfam" id="PF22479"/>
    </source>
</evidence>
<accession>A0A0F9B3P7</accession>
<name>A0A0F9B3P7_9ZZZZ</name>
<evidence type="ECO:0000313" key="2">
    <source>
        <dbReference type="EMBL" id="KKL16539.1"/>
    </source>
</evidence>
<gene>
    <name evidence="2" type="ORF">LCGC14_2494550</name>
</gene>
<dbReference type="EMBL" id="LAZR01039622">
    <property type="protein sequence ID" value="KKL16539.1"/>
    <property type="molecule type" value="Genomic_DNA"/>
</dbReference>
<organism evidence="2">
    <name type="scientific">marine sediment metagenome</name>
    <dbReference type="NCBI Taxonomy" id="412755"/>
    <lineage>
        <taxon>unclassified sequences</taxon>
        <taxon>metagenomes</taxon>
        <taxon>ecological metagenomes</taxon>
    </lineage>
</organism>
<protein>
    <recommendedName>
        <fullName evidence="1">Cyanophage baseplate Pam3 plug gp18 domain-containing protein</fullName>
    </recommendedName>
</protein>
<feature type="domain" description="Cyanophage baseplate Pam3 plug gp18" evidence="1">
    <location>
        <begin position="1"/>
        <end position="95"/>
    </location>
</feature>
<reference evidence="2" key="1">
    <citation type="journal article" date="2015" name="Nature">
        <title>Complex archaea that bridge the gap between prokaryotes and eukaryotes.</title>
        <authorList>
            <person name="Spang A."/>
            <person name="Saw J.H."/>
            <person name="Jorgensen S.L."/>
            <person name="Zaremba-Niedzwiedzka K."/>
            <person name="Martijn J."/>
            <person name="Lind A.E."/>
            <person name="van Eijk R."/>
            <person name="Schleper C."/>
            <person name="Guy L."/>
            <person name="Ettema T.J."/>
        </authorList>
    </citation>
    <scope>NUCLEOTIDE SEQUENCE</scope>
</reference>
<comment type="caution">
    <text evidence="2">The sequence shown here is derived from an EMBL/GenBank/DDBJ whole genome shotgun (WGS) entry which is preliminary data.</text>
</comment>
<proteinExistence type="predicted"/>
<dbReference type="AlphaFoldDB" id="A0A0F9B3P7"/>
<dbReference type="InterPro" id="IPR054252">
    <property type="entry name" value="Pam3_gp18"/>
</dbReference>
<sequence length="97" mass="10800">MITIPLLAGSENAHQQFSMQLDNNYIDFVINYVSYLEQPAWTVDLYRDGTPLIYGAMLEPNANIIGGYQLGIGSMVFIGEEVTLDNLGIDNSLNWTP</sequence>
<dbReference type="Pfam" id="PF22479">
    <property type="entry name" value="Pam3_gp18"/>
    <property type="match status" value="1"/>
</dbReference>